<dbReference type="EMBL" id="PNXQ01000016">
    <property type="protein sequence ID" value="TKH41483.1"/>
    <property type="molecule type" value="Genomic_DNA"/>
</dbReference>
<accession>A0A4U2PQB5</accession>
<dbReference type="AlphaFoldDB" id="A0A4U2PQB5"/>
<organism evidence="1 2">
    <name type="scientific">Paenibacillus terrae</name>
    <dbReference type="NCBI Taxonomy" id="159743"/>
    <lineage>
        <taxon>Bacteria</taxon>
        <taxon>Bacillati</taxon>
        <taxon>Bacillota</taxon>
        <taxon>Bacilli</taxon>
        <taxon>Bacillales</taxon>
        <taxon>Paenibacillaceae</taxon>
        <taxon>Paenibacillus</taxon>
    </lineage>
</organism>
<reference evidence="1 2" key="1">
    <citation type="submission" date="2018-01" db="EMBL/GenBank/DDBJ databases">
        <title>Bacillales members from the olive rhizosphere are effective biological control agents against Verticillium dahliae.</title>
        <authorList>
            <person name="Gomez-Lama C."/>
            <person name="Legarda G."/>
            <person name="Ruano-Rosa D."/>
            <person name="Pizarro-Tobias P."/>
            <person name="Valverde-Corredor A."/>
            <person name="Niqui J.L."/>
            <person name="Trivino J.C."/>
            <person name="Roca A."/>
            <person name="Mercado-Blanco J."/>
        </authorList>
    </citation>
    <scope>NUCLEOTIDE SEQUENCE [LARGE SCALE GENOMIC DNA]</scope>
    <source>
        <strain evidence="1 2">PIC167</strain>
    </source>
</reference>
<dbReference type="Proteomes" id="UP000308114">
    <property type="component" value="Unassembled WGS sequence"/>
</dbReference>
<dbReference type="Gene3D" id="3.10.450.50">
    <property type="match status" value="1"/>
</dbReference>
<dbReference type="InterPro" id="IPR032710">
    <property type="entry name" value="NTF2-like_dom_sf"/>
</dbReference>
<gene>
    <name evidence="1" type="ORF">C1I60_19120</name>
</gene>
<dbReference type="RefSeq" id="WP_137063159.1">
    <property type="nucleotide sequence ID" value="NZ_PNXQ01000016.1"/>
</dbReference>
<proteinExistence type="predicted"/>
<dbReference type="SUPFAM" id="SSF54427">
    <property type="entry name" value="NTF2-like"/>
    <property type="match status" value="1"/>
</dbReference>
<evidence type="ECO:0000313" key="1">
    <source>
        <dbReference type="EMBL" id="TKH41483.1"/>
    </source>
</evidence>
<evidence type="ECO:0008006" key="3">
    <source>
        <dbReference type="Google" id="ProtNLM"/>
    </source>
</evidence>
<evidence type="ECO:0000313" key="2">
    <source>
        <dbReference type="Proteomes" id="UP000308114"/>
    </source>
</evidence>
<name>A0A4U2PQB5_9BACL</name>
<sequence>MTLIDEVQGKFLHFRFTIMPGSLEEHHGQVKFSWYFGPSDNPQTISGQDFIVIENGLIQSLVVFIEKSEE</sequence>
<protein>
    <recommendedName>
        <fullName evidence="3">SnoaL-like domain-containing protein</fullName>
    </recommendedName>
</protein>
<comment type="caution">
    <text evidence="1">The sequence shown here is derived from an EMBL/GenBank/DDBJ whole genome shotgun (WGS) entry which is preliminary data.</text>
</comment>